<evidence type="ECO:0000313" key="2">
    <source>
        <dbReference type="Proteomes" id="UP000815325"/>
    </source>
</evidence>
<gene>
    <name evidence="1" type="ORF">DUNSADRAFT_16528</name>
</gene>
<comment type="caution">
    <text evidence="1">The sequence shown here is derived from an EMBL/GenBank/DDBJ whole genome shotgun (WGS) entry which is preliminary data.</text>
</comment>
<evidence type="ECO:0000313" key="1">
    <source>
        <dbReference type="EMBL" id="KAF5829110.1"/>
    </source>
</evidence>
<dbReference type="Proteomes" id="UP000815325">
    <property type="component" value="Unassembled WGS sequence"/>
</dbReference>
<proteinExistence type="predicted"/>
<name>A0ABQ7G3D3_DUNSA</name>
<keyword evidence="2" id="KW-1185">Reference proteome</keyword>
<protein>
    <submittedName>
        <fullName evidence="1">NADH:ubiquinone oxidoreductase 22 kDa subunit</fullName>
    </submittedName>
</protein>
<organism evidence="1 2">
    <name type="scientific">Dunaliella salina</name>
    <name type="common">Green alga</name>
    <name type="synonym">Protococcus salinus</name>
    <dbReference type="NCBI Taxonomy" id="3046"/>
    <lineage>
        <taxon>Eukaryota</taxon>
        <taxon>Viridiplantae</taxon>
        <taxon>Chlorophyta</taxon>
        <taxon>core chlorophytes</taxon>
        <taxon>Chlorophyceae</taxon>
        <taxon>CS clade</taxon>
        <taxon>Chlamydomonadales</taxon>
        <taxon>Dunaliellaceae</taxon>
        <taxon>Dunaliella</taxon>
    </lineage>
</organism>
<reference evidence="1" key="1">
    <citation type="submission" date="2017-08" db="EMBL/GenBank/DDBJ databases">
        <authorList>
            <person name="Polle J.E."/>
            <person name="Barry K."/>
            <person name="Cushman J."/>
            <person name="Schmutz J."/>
            <person name="Tran D."/>
            <person name="Hathwaick L.T."/>
            <person name="Yim W.C."/>
            <person name="Jenkins J."/>
            <person name="Mckie-Krisberg Z.M."/>
            <person name="Prochnik S."/>
            <person name="Lindquist E."/>
            <person name="Dockter R.B."/>
            <person name="Adam C."/>
            <person name="Molina H."/>
            <person name="Bunkerborg J."/>
            <person name="Jin E."/>
            <person name="Buchheim M."/>
            <person name="Magnuson J."/>
        </authorList>
    </citation>
    <scope>NUCLEOTIDE SEQUENCE</scope>
    <source>
        <strain evidence="1">CCAP 19/18</strain>
    </source>
</reference>
<accession>A0ABQ7G3D3</accession>
<dbReference type="EMBL" id="MU070202">
    <property type="protein sequence ID" value="KAF5829110.1"/>
    <property type="molecule type" value="Genomic_DNA"/>
</dbReference>
<sequence>MLKAAGASLRRALAAVSTSPLESSSRLIASSSAVQGGADEHHGYEQTPTVFDRLVTINVVDLDGKRRSVRAVVGQTLAQVLVEAGYPRTYFFPNMGFYTQHIVDAHVFIPQDYWSKIRNYKEDSDEADAIKRTFRDMIQDYAKSTSYLASYIDIVPEFNNMTIGIGPVKPWVLHSEWAFNGVHDDPTPQFKEPTTEIWG</sequence>